<dbReference type="Pfam" id="PF20420">
    <property type="entry name" value="DUF6702"/>
    <property type="match status" value="1"/>
</dbReference>
<sequence length="162" mass="18222">MRCLLSLLLLACCCGQLAAHEMKTALSKVLFNSRTGNIEVMHRFYVHDAEHGVKQLFDNNADLLNNQQTQQQFNQYVAEHFSLSSLAGEPVKLSLVGGQLDGRFYWVYQEAAIPPELAGLRLQHSSLQALWPTQVNIVNIEGIDGVKTLSFDNKTTWQQISF</sequence>
<gene>
    <name evidence="2" type="ORF">SAMN06297280_1198</name>
</gene>
<dbReference type="AlphaFoldDB" id="A0A285ILU9"/>
<dbReference type="RefSeq" id="WP_097110500.1">
    <property type="nucleotide sequence ID" value="NZ_OBEB01000002.1"/>
</dbReference>
<dbReference type="InterPro" id="IPR046525">
    <property type="entry name" value="DUF6702"/>
</dbReference>
<name>A0A285ILU9_9GAMM</name>
<reference evidence="3" key="1">
    <citation type="submission" date="2017-09" db="EMBL/GenBank/DDBJ databases">
        <authorList>
            <person name="Varghese N."/>
            <person name="Submissions S."/>
        </authorList>
    </citation>
    <scope>NUCLEOTIDE SEQUENCE [LARGE SCALE GENOMIC DNA]</scope>
    <source>
        <strain evidence="3">CGMCC 1.12461</strain>
    </source>
</reference>
<keyword evidence="3" id="KW-1185">Reference proteome</keyword>
<keyword evidence="1" id="KW-0732">Signal</keyword>
<protein>
    <recommendedName>
        <fullName evidence="4">Orphan protein</fullName>
    </recommendedName>
</protein>
<feature type="chain" id="PRO_5012515613" description="Orphan protein" evidence="1">
    <location>
        <begin position="19"/>
        <end position="162"/>
    </location>
</feature>
<evidence type="ECO:0000313" key="2">
    <source>
        <dbReference type="EMBL" id="SNY48965.1"/>
    </source>
</evidence>
<feature type="signal peptide" evidence="1">
    <location>
        <begin position="1"/>
        <end position="18"/>
    </location>
</feature>
<evidence type="ECO:0000256" key="1">
    <source>
        <dbReference type="SAM" id="SignalP"/>
    </source>
</evidence>
<dbReference type="OrthoDB" id="5741133at2"/>
<dbReference type="EMBL" id="OBEB01000002">
    <property type="protein sequence ID" value="SNY48965.1"/>
    <property type="molecule type" value="Genomic_DNA"/>
</dbReference>
<evidence type="ECO:0008006" key="4">
    <source>
        <dbReference type="Google" id="ProtNLM"/>
    </source>
</evidence>
<proteinExistence type="predicted"/>
<dbReference type="Proteomes" id="UP000219353">
    <property type="component" value="Unassembled WGS sequence"/>
</dbReference>
<evidence type="ECO:0000313" key="3">
    <source>
        <dbReference type="Proteomes" id="UP000219353"/>
    </source>
</evidence>
<organism evidence="2 3">
    <name type="scientific">Arsukibacterium tuosuense</name>
    <dbReference type="NCBI Taxonomy" id="1323745"/>
    <lineage>
        <taxon>Bacteria</taxon>
        <taxon>Pseudomonadati</taxon>
        <taxon>Pseudomonadota</taxon>
        <taxon>Gammaproteobacteria</taxon>
        <taxon>Chromatiales</taxon>
        <taxon>Chromatiaceae</taxon>
        <taxon>Arsukibacterium</taxon>
    </lineage>
</organism>
<accession>A0A285ILU9</accession>